<comment type="caution">
    <text evidence="1">The sequence shown here is derived from an EMBL/GenBank/DDBJ whole genome shotgun (WGS) entry which is preliminary data.</text>
</comment>
<organism evidence="1 2">
    <name type="scientific">Trichinella murrelli</name>
    <dbReference type="NCBI Taxonomy" id="144512"/>
    <lineage>
        <taxon>Eukaryota</taxon>
        <taxon>Metazoa</taxon>
        <taxon>Ecdysozoa</taxon>
        <taxon>Nematoda</taxon>
        <taxon>Enoplea</taxon>
        <taxon>Dorylaimia</taxon>
        <taxon>Trichinellida</taxon>
        <taxon>Trichinellidae</taxon>
        <taxon>Trichinella</taxon>
    </lineage>
</organism>
<dbReference type="AlphaFoldDB" id="A0A0V0T6G3"/>
<sequence>MRQIYTVHRVISHCGAIQFYRAPRPLLCTAEVFAISQKFCIMHDACYCVLGYFLRRSNTVLSCTASIIPHDGGICYLAKILHNARRLLLRTGLFPTAEQFSFIVHGDHYSALGYFPLTIQQFTFFMHRCIDYCGPH</sequence>
<protein>
    <submittedName>
        <fullName evidence="1">Uncharacterized protein</fullName>
    </submittedName>
</protein>
<dbReference type="Proteomes" id="UP000055048">
    <property type="component" value="Unassembled WGS sequence"/>
</dbReference>
<evidence type="ECO:0000313" key="2">
    <source>
        <dbReference type="Proteomes" id="UP000055048"/>
    </source>
</evidence>
<name>A0A0V0T6G3_9BILA</name>
<proteinExistence type="predicted"/>
<reference evidence="1 2" key="1">
    <citation type="submission" date="2015-01" db="EMBL/GenBank/DDBJ databases">
        <title>Evolution of Trichinella species and genotypes.</title>
        <authorList>
            <person name="Korhonen P.K."/>
            <person name="Edoardo P."/>
            <person name="Giuseppe L.R."/>
            <person name="Gasser R.B."/>
        </authorList>
    </citation>
    <scope>NUCLEOTIDE SEQUENCE [LARGE SCALE GENOMIC DNA]</scope>
    <source>
        <strain evidence="1">ISS417</strain>
    </source>
</reference>
<accession>A0A0V0T6G3</accession>
<keyword evidence="2" id="KW-1185">Reference proteome</keyword>
<dbReference type="EMBL" id="JYDJ01000624">
    <property type="protein sequence ID" value="KRX34135.1"/>
    <property type="molecule type" value="Genomic_DNA"/>
</dbReference>
<gene>
    <name evidence="1" type="ORF">T05_5049</name>
</gene>
<evidence type="ECO:0000313" key="1">
    <source>
        <dbReference type="EMBL" id="KRX34135.1"/>
    </source>
</evidence>